<dbReference type="EMBL" id="JAPQKT010000003">
    <property type="protein sequence ID" value="KAJ5234883.1"/>
    <property type="molecule type" value="Genomic_DNA"/>
</dbReference>
<evidence type="ECO:0000313" key="1">
    <source>
        <dbReference type="EMBL" id="KAJ5234883.1"/>
    </source>
</evidence>
<comment type="caution">
    <text evidence="1">The sequence shown here is derived from an EMBL/GenBank/DDBJ whole genome shotgun (WGS) entry which is preliminary data.</text>
</comment>
<accession>A0A9W9P6C5</accession>
<reference evidence="1" key="2">
    <citation type="journal article" date="2023" name="IMA Fungus">
        <title>Comparative genomic study of the Penicillium genus elucidates a diverse pangenome and 15 lateral gene transfer events.</title>
        <authorList>
            <person name="Petersen C."/>
            <person name="Sorensen T."/>
            <person name="Nielsen M.R."/>
            <person name="Sondergaard T.E."/>
            <person name="Sorensen J.L."/>
            <person name="Fitzpatrick D.A."/>
            <person name="Frisvad J.C."/>
            <person name="Nielsen K.L."/>
        </authorList>
    </citation>
    <scope>NUCLEOTIDE SEQUENCE</scope>
    <source>
        <strain evidence="1">IBT 23319</strain>
    </source>
</reference>
<proteinExistence type="predicted"/>
<dbReference type="GeneID" id="81382138"/>
<dbReference type="RefSeq" id="XP_056502383.1">
    <property type="nucleotide sequence ID" value="XM_056642971.1"/>
</dbReference>
<sequence>MPQAITPFILSLPFKRSDQGSIASGALKTMFLCFSASGAIAGHRPCATISVRGLNPMSYTSLGKASSSEGQHCPSQHENRIPQTRGAQNHYGTVGILQGSVCAGGGAMGSGVL</sequence>
<organism evidence="1 2">
    <name type="scientific">Penicillium citrinum</name>
    <dbReference type="NCBI Taxonomy" id="5077"/>
    <lineage>
        <taxon>Eukaryota</taxon>
        <taxon>Fungi</taxon>
        <taxon>Dikarya</taxon>
        <taxon>Ascomycota</taxon>
        <taxon>Pezizomycotina</taxon>
        <taxon>Eurotiomycetes</taxon>
        <taxon>Eurotiomycetidae</taxon>
        <taxon>Eurotiales</taxon>
        <taxon>Aspergillaceae</taxon>
        <taxon>Penicillium</taxon>
    </lineage>
</organism>
<gene>
    <name evidence="1" type="ORF">N7469_004051</name>
</gene>
<reference evidence="1" key="1">
    <citation type="submission" date="2022-11" db="EMBL/GenBank/DDBJ databases">
        <authorList>
            <person name="Petersen C."/>
        </authorList>
    </citation>
    <scope>NUCLEOTIDE SEQUENCE</scope>
    <source>
        <strain evidence="1">IBT 23319</strain>
    </source>
</reference>
<name>A0A9W9P6C5_PENCI</name>
<evidence type="ECO:0000313" key="2">
    <source>
        <dbReference type="Proteomes" id="UP001147733"/>
    </source>
</evidence>
<protein>
    <submittedName>
        <fullName evidence="1">Uncharacterized protein</fullName>
    </submittedName>
</protein>
<dbReference type="Proteomes" id="UP001147733">
    <property type="component" value="Unassembled WGS sequence"/>
</dbReference>
<keyword evidence="2" id="KW-1185">Reference proteome</keyword>
<dbReference type="AlphaFoldDB" id="A0A9W9P6C5"/>